<keyword evidence="1" id="KW-0472">Membrane</keyword>
<name>A0ABX0IBN6_9FLAO</name>
<dbReference type="SUPFAM" id="SSF74653">
    <property type="entry name" value="TolA/TonB C-terminal domain"/>
    <property type="match status" value="1"/>
</dbReference>
<keyword evidence="1" id="KW-1133">Transmembrane helix</keyword>
<dbReference type="PANTHER" id="PTHR33446:SF2">
    <property type="entry name" value="PROTEIN TONB"/>
    <property type="match status" value="1"/>
</dbReference>
<organism evidence="3 4">
    <name type="scientific">Flavobacterium celericrescens</name>
    <dbReference type="NCBI Taxonomy" id="2709780"/>
    <lineage>
        <taxon>Bacteria</taxon>
        <taxon>Pseudomonadati</taxon>
        <taxon>Bacteroidota</taxon>
        <taxon>Flavobacteriia</taxon>
        <taxon>Flavobacteriales</taxon>
        <taxon>Flavobacteriaceae</taxon>
        <taxon>Flavobacterium</taxon>
    </lineage>
</organism>
<dbReference type="EMBL" id="JAAJBV010000005">
    <property type="protein sequence ID" value="NHM04596.1"/>
    <property type="molecule type" value="Genomic_DNA"/>
</dbReference>
<evidence type="ECO:0000259" key="2">
    <source>
        <dbReference type="Pfam" id="PF03544"/>
    </source>
</evidence>
<sequence length="267" mass="29036">MKNVSIYEKKWIDLVFEGKNKEYGAYQLRQENPRTTLMALFSGLAFISTIVAVFVIQGKFSTPDIIPSTPTIDDPIVITSIDLEPDVVLPEVKPQQEVAAQQDVTPTNLTNMVVAPTEASVNVPTNSQATYTPATTGEGNGTGIIPSNGGSTGVVINPPVDPGPMISALLDKQPTFPGGIDKFYEYVGNKFEKPETEFSKPVRIMVSFIIEKNGTLTDIKVVQNPGYGLDKEAIRVLKSLKTKWTPGIKNGNPVRTAYTLPIVIQPE</sequence>
<evidence type="ECO:0000313" key="3">
    <source>
        <dbReference type="EMBL" id="NHM04596.1"/>
    </source>
</evidence>
<gene>
    <name evidence="3" type="ORF">G4L40_07755</name>
</gene>
<feature type="transmembrane region" description="Helical" evidence="1">
    <location>
        <begin position="37"/>
        <end position="56"/>
    </location>
</feature>
<dbReference type="Proteomes" id="UP000761423">
    <property type="component" value="Unassembled WGS sequence"/>
</dbReference>
<accession>A0ABX0IBN6</accession>
<dbReference type="RefSeq" id="WP_166236641.1">
    <property type="nucleotide sequence ID" value="NZ_JAAJBV010000005.1"/>
</dbReference>
<comment type="caution">
    <text evidence="3">The sequence shown here is derived from an EMBL/GenBank/DDBJ whole genome shotgun (WGS) entry which is preliminary data.</text>
</comment>
<dbReference type="Gene3D" id="3.30.1150.10">
    <property type="match status" value="1"/>
</dbReference>
<protein>
    <submittedName>
        <fullName evidence="3">Energy transducer TonB</fullName>
    </submittedName>
</protein>
<feature type="domain" description="TonB C-terminal" evidence="2">
    <location>
        <begin position="204"/>
        <end position="262"/>
    </location>
</feature>
<evidence type="ECO:0000256" key="1">
    <source>
        <dbReference type="SAM" id="Phobius"/>
    </source>
</evidence>
<reference evidence="3 4" key="1">
    <citation type="submission" date="2020-02" db="EMBL/GenBank/DDBJ databases">
        <authorList>
            <person name="Chen W.-M."/>
        </authorList>
    </citation>
    <scope>NUCLEOTIDE SEQUENCE [LARGE SCALE GENOMIC DNA]</scope>
    <source>
        <strain evidence="3 4">TWA-26</strain>
    </source>
</reference>
<keyword evidence="4" id="KW-1185">Reference proteome</keyword>
<dbReference type="PANTHER" id="PTHR33446">
    <property type="entry name" value="PROTEIN TONB-RELATED"/>
    <property type="match status" value="1"/>
</dbReference>
<dbReference type="InterPro" id="IPR037682">
    <property type="entry name" value="TonB_C"/>
</dbReference>
<dbReference type="Pfam" id="PF03544">
    <property type="entry name" value="TonB_C"/>
    <property type="match status" value="1"/>
</dbReference>
<dbReference type="InterPro" id="IPR051045">
    <property type="entry name" value="TonB-dependent_transducer"/>
</dbReference>
<proteinExistence type="predicted"/>
<keyword evidence="1" id="KW-0812">Transmembrane</keyword>
<evidence type="ECO:0000313" key="4">
    <source>
        <dbReference type="Proteomes" id="UP000761423"/>
    </source>
</evidence>